<organism evidence="1 2">
    <name type="scientific">Natronomicrosphaera hydrolytica</name>
    <dbReference type="NCBI Taxonomy" id="3242702"/>
    <lineage>
        <taxon>Bacteria</taxon>
        <taxon>Pseudomonadati</taxon>
        <taxon>Planctomycetota</taxon>
        <taxon>Phycisphaerae</taxon>
        <taxon>Phycisphaerales</taxon>
        <taxon>Phycisphaeraceae</taxon>
        <taxon>Natronomicrosphaera</taxon>
    </lineage>
</organism>
<evidence type="ECO:0000313" key="1">
    <source>
        <dbReference type="EMBL" id="MFA9480330.1"/>
    </source>
</evidence>
<protein>
    <submittedName>
        <fullName evidence="1">Uncharacterized protein</fullName>
    </submittedName>
</protein>
<gene>
    <name evidence="1" type="ORF">ACERK3_18830</name>
</gene>
<keyword evidence="2" id="KW-1185">Reference proteome</keyword>
<dbReference type="EMBL" id="JBGUBD010000019">
    <property type="protein sequence ID" value="MFA9480330.1"/>
    <property type="molecule type" value="Genomic_DNA"/>
</dbReference>
<accession>A0ABV4U9N9</accession>
<reference evidence="1 2" key="1">
    <citation type="submission" date="2024-08" db="EMBL/GenBank/DDBJ databases">
        <title>Whole-genome sequencing of halo(alkali)philic microorganisms from hypersaline lakes.</title>
        <authorList>
            <person name="Sorokin D.Y."/>
            <person name="Merkel A.Y."/>
            <person name="Messina E."/>
            <person name="Yakimov M."/>
        </authorList>
    </citation>
    <scope>NUCLEOTIDE SEQUENCE [LARGE SCALE GENOMIC DNA]</scope>
    <source>
        <strain evidence="1 2">AB-hyl4</strain>
    </source>
</reference>
<sequence length="42" mass="4685">MDAIPVIMNQLSKKGQMASLPERNVFVAVIVKRSDEAENINQ</sequence>
<dbReference type="Proteomes" id="UP001575105">
    <property type="component" value="Unassembled WGS sequence"/>
</dbReference>
<name>A0ABV4U9N9_9BACT</name>
<evidence type="ECO:0000313" key="2">
    <source>
        <dbReference type="Proteomes" id="UP001575105"/>
    </source>
</evidence>
<comment type="caution">
    <text evidence="1">The sequence shown here is derived from an EMBL/GenBank/DDBJ whole genome shotgun (WGS) entry which is preliminary data.</text>
</comment>
<proteinExistence type="predicted"/>
<dbReference type="RefSeq" id="WP_425347251.1">
    <property type="nucleotide sequence ID" value="NZ_JBGUBD010000019.1"/>
</dbReference>